<keyword evidence="3" id="KW-0227">DNA damage</keyword>
<dbReference type="PROSITE" id="PS51217">
    <property type="entry name" value="UVRD_HELICASE_CTER"/>
    <property type="match status" value="1"/>
</dbReference>
<evidence type="ECO:0000256" key="3">
    <source>
        <dbReference type="ARBA" id="ARBA00022763"/>
    </source>
</evidence>
<evidence type="ECO:0000256" key="4">
    <source>
        <dbReference type="ARBA" id="ARBA00022801"/>
    </source>
</evidence>
<feature type="domain" description="UvrD-like helicase C-terminal" evidence="16">
    <location>
        <begin position="314"/>
        <end position="551"/>
    </location>
</feature>
<sequence length="894" mass="101281">MTMRIRARSASAGTGKTTSLVREVLLSLPQTPLRRTAIVTFTRSGAADLRLRLELALREMIEKGRYLDLVSRDKRLYLEALSELRGATITTLHGFFRTLLRLNAPSLGLDPDFAAQDELESHLLFQEACFEVIAEAVSIPMSSGVSLVAQWGTDETLKTLLELRRQRAYSPFQAYGNLEKELLELYQEAAKRTRERQAGRVLDPDDVEEWSLRLTQSPDMLSRVHERFRRVFIDEFQDVSPLQARIVHALQIPLVDLVGDAKQSIYAFRNADVNAFLELYQSAEQLAPLTTTYRHPPTLARIFTEVAERFFPEFEELGLPARVTSAHTEDLSTPIEFRLTQADTIAAARKQEAEDLALRLRRVYARGTRWEDMVVLIRRRTSLRYLEPALKLHGIPFVLGRGRNYYARPEILDASLLLRIRAEYHPTLLDLARLGQVPPLNVPAPTPSDTVDSYLSRHPELLELLEGIRAAPRQPVAFLRWALGVFPIDVSSPEARSNLEGLLRDLTERGFEDAAKAARFLRLAAEGGNDPDEPVSGSGAVKIMTVHAAKGLEFPITVLFDLSDDPRERSGRVLVDPHSSEVILKDTPEFERIQQHWQRRREGEDLRLLYVALTRAQKYLILTGSVGGTGQTQGWLLQLSFLHDQKRSDVRVIHTEKTNPIQEVEVASEQPLLDPQFASARIEAPPLTVRAPTRNRKSFRFTESPDQDIPDFGKVVGILTHYAIAFDLTVKGMGVLKTQQILRPYTPQEKERILQAVQDMLTTHHQLTGDRKERLEDHPEIPFAFRLEGVTWNGIIDRLYQTPEGWVLEDYKTDQIEASDLDEAVQHYAPQLAIYREAVRQARPDARPLTVRLVFLALAQIHEVPSEVLDQALQHLQENLDGSPAAAAENPVDW</sequence>
<dbReference type="InterPro" id="IPR014016">
    <property type="entry name" value="UvrD-like_ATP-bd"/>
</dbReference>
<proteinExistence type="predicted"/>
<dbReference type="PANTHER" id="PTHR11070">
    <property type="entry name" value="UVRD / RECB / PCRA DNA HELICASE FAMILY MEMBER"/>
    <property type="match status" value="1"/>
</dbReference>
<dbReference type="EC" id="5.6.2.4" evidence="12"/>
<evidence type="ECO:0000256" key="12">
    <source>
        <dbReference type="ARBA" id="ARBA00034808"/>
    </source>
</evidence>
<evidence type="ECO:0000256" key="6">
    <source>
        <dbReference type="ARBA" id="ARBA00022839"/>
    </source>
</evidence>
<dbReference type="Pfam" id="PF00580">
    <property type="entry name" value="UvrD-helicase"/>
    <property type="match status" value="1"/>
</dbReference>
<evidence type="ECO:0000256" key="5">
    <source>
        <dbReference type="ARBA" id="ARBA00022806"/>
    </source>
</evidence>
<reference evidence="18" key="1">
    <citation type="journal article" date="2019" name="Int. J. Syst. Evol. Microbiol.">
        <title>The Global Catalogue of Microorganisms (GCM) 10K type strain sequencing project: providing services to taxonomists for standard genome sequencing and annotation.</title>
        <authorList>
            <consortium name="The Broad Institute Genomics Platform"/>
            <consortium name="The Broad Institute Genome Sequencing Center for Infectious Disease"/>
            <person name="Wu L."/>
            <person name="Ma J."/>
        </authorList>
    </citation>
    <scope>NUCLEOTIDE SEQUENCE [LARGE SCALE GENOMIC DNA]</scope>
    <source>
        <strain evidence="18">JCM 14370</strain>
    </source>
</reference>
<dbReference type="SUPFAM" id="SSF52980">
    <property type="entry name" value="Restriction endonuclease-like"/>
    <property type="match status" value="1"/>
</dbReference>
<feature type="domain" description="UvrD-like helicase ATP-binding" evidence="15">
    <location>
        <begin position="1"/>
        <end position="296"/>
    </location>
</feature>
<evidence type="ECO:0000256" key="10">
    <source>
        <dbReference type="ARBA" id="ARBA00023235"/>
    </source>
</evidence>
<evidence type="ECO:0000256" key="7">
    <source>
        <dbReference type="ARBA" id="ARBA00022840"/>
    </source>
</evidence>
<dbReference type="Proteomes" id="UP000632222">
    <property type="component" value="Unassembled WGS sequence"/>
</dbReference>
<evidence type="ECO:0000313" key="17">
    <source>
        <dbReference type="EMBL" id="GGJ32155.1"/>
    </source>
</evidence>
<evidence type="ECO:0000256" key="8">
    <source>
        <dbReference type="ARBA" id="ARBA00023125"/>
    </source>
</evidence>
<dbReference type="PANTHER" id="PTHR11070:SF2">
    <property type="entry name" value="ATP-DEPENDENT DNA HELICASE SRS2"/>
    <property type="match status" value="1"/>
</dbReference>
<dbReference type="PROSITE" id="PS51198">
    <property type="entry name" value="UVRD_HELICASE_ATP_BIND"/>
    <property type="match status" value="1"/>
</dbReference>
<keyword evidence="8" id="KW-0238">DNA-binding</keyword>
<feature type="binding site" evidence="14">
    <location>
        <begin position="10"/>
        <end position="17"/>
    </location>
    <ligand>
        <name>ATP</name>
        <dbReference type="ChEBI" id="CHEBI:30616"/>
    </ligand>
</feature>
<dbReference type="EMBL" id="BMOD01000005">
    <property type="protein sequence ID" value="GGJ32155.1"/>
    <property type="molecule type" value="Genomic_DNA"/>
</dbReference>
<keyword evidence="1" id="KW-0540">Nuclease</keyword>
<evidence type="ECO:0000259" key="15">
    <source>
        <dbReference type="PROSITE" id="PS51198"/>
    </source>
</evidence>
<comment type="catalytic activity">
    <reaction evidence="11">
        <text>Couples ATP hydrolysis with the unwinding of duplex DNA by translocating in the 3'-5' direction.</text>
        <dbReference type="EC" id="5.6.2.4"/>
    </reaction>
</comment>
<keyword evidence="4 14" id="KW-0378">Hydrolase</keyword>
<name>A0ABQ2CZR6_9DEIO</name>
<keyword evidence="7 14" id="KW-0067">ATP-binding</keyword>
<evidence type="ECO:0000313" key="18">
    <source>
        <dbReference type="Proteomes" id="UP000632222"/>
    </source>
</evidence>
<dbReference type="InterPro" id="IPR038726">
    <property type="entry name" value="PDDEXK_AddAB-type"/>
</dbReference>
<dbReference type="Gene3D" id="1.10.486.10">
    <property type="entry name" value="PCRA, domain 4"/>
    <property type="match status" value="1"/>
</dbReference>
<evidence type="ECO:0000256" key="14">
    <source>
        <dbReference type="PROSITE-ProRule" id="PRU00560"/>
    </source>
</evidence>
<dbReference type="InterPro" id="IPR011604">
    <property type="entry name" value="PDDEXK-like_dom_sf"/>
</dbReference>
<keyword evidence="6" id="KW-0269">Exonuclease</keyword>
<keyword evidence="9" id="KW-0234">DNA repair</keyword>
<dbReference type="Gene3D" id="3.90.320.10">
    <property type="match status" value="1"/>
</dbReference>
<evidence type="ECO:0000256" key="2">
    <source>
        <dbReference type="ARBA" id="ARBA00022741"/>
    </source>
</evidence>
<keyword evidence="5 14" id="KW-0347">Helicase</keyword>
<evidence type="ECO:0000256" key="1">
    <source>
        <dbReference type="ARBA" id="ARBA00022722"/>
    </source>
</evidence>
<comment type="caution">
    <text evidence="17">The sequence shown here is derived from an EMBL/GenBank/DDBJ whole genome shotgun (WGS) entry which is preliminary data.</text>
</comment>
<gene>
    <name evidence="17" type="ORF">GCM10008938_17970</name>
</gene>
<organism evidence="17 18">
    <name type="scientific">Deinococcus roseus</name>
    <dbReference type="NCBI Taxonomy" id="392414"/>
    <lineage>
        <taxon>Bacteria</taxon>
        <taxon>Thermotogati</taxon>
        <taxon>Deinococcota</taxon>
        <taxon>Deinococci</taxon>
        <taxon>Deinococcales</taxon>
        <taxon>Deinococcaceae</taxon>
        <taxon>Deinococcus</taxon>
    </lineage>
</organism>
<evidence type="ECO:0000256" key="9">
    <source>
        <dbReference type="ARBA" id="ARBA00023204"/>
    </source>
</evidence>
<evidence type="ECO:0000256" key="13">
    <source>
        <dbReference type="ARBA" id="ARBA00048988"/>
    </source>
</evidence>
<dbReference type="GO" id="GO:0004386">
    <property type="term" value="F:helicase activity"/>
    <property type="evidence" value="ECO:0007669"/>
    <property type="project" value="UniProtKB-KW"/>
</dbReference>
<keyword evidence="10" id="KW-0413">Isomerase</keyword>
<comment type="catalytic activity">
    <reaction evidence="13">
        <text>ATP + H2O = ADP + phosphate + H(+)</text>
        <dbReference type="Rhea" id="RHEA:13065"/>
        <dbReference type="ChEBI" id="CHEBI:15377"/>
        <dbReference type="ChEBI" id="CHEBI:15378"/>
        <dbReference type="ChEBI" id="CHEBI:30616"/>
        <dbReference type="ChEBI" id="CHEBI:43474"/>
        <dbReference type="ChEBI" id="CHEBI:456216"/>
        <dbReference type="EC" id="5.6.2.4"/>
    </reaction>
</comment>
<protein>
    <recommendedName>
        <fullName evidence="12">DNA 3'-5' helicase</fullName>
        <ecNumber evidence="12">5.6.2.4</ecNumber>
    </recommendedName>
</protein>
<keyword evidence="18" id="KW-1185">Reference proteome</keyword>
<dbReference type="RefSeq" id="WP_189002350.1">
    <property type="nucleotide sequence ID" value="NZ_BMOD01000005.1"/>
</dbReference>
<keyword evidence="2 14" id="KW-0547">Nucleotide-binding</keyword>
<accession>A0ABQ2CZR6</accession>
<dbReference type="InterPro" id="IPR027417">
    <property type="entry name" value="P-loop_NTPase"/>
</dbReference>
<dbReference type="SUPFAM" id="SSF52540">
    <property type="entry name" value="P-loop containing nucleoside triphosphate hydrolases"/>
    <property type="match status" value="1"/>
</dbReference>
<evidence type="ECO:0000256" key="11">
    <source>
        <dbReference type="ARBA" id="ARBA00034617"/>
    </source>
</evidence>
<dbReference type="InterPro" id="IPR000212">
    <property type="entry name" value="DNA_helicase_UvrD/REP"/>
</dbReference>
<dbReference type="Pfam" id="PF13361">
    <property type="entry name" value="UvrD_C"/>
    <property type="match status" value="1"/>
</dbReference>
<dbReference type="Pfam" id="PF12705">
    <property type="entry name" value="PDDEXK_1"/>
    <property type="match status" value="1"/>
</dbReference>
<dbReference type="InterPro" id="IPR011335">
    <property type="entry name" value="Restrct_endonuc-II-like"/>
</dbReference>
<evidence type="ECO:0000259" key="16">
    <source>
        <dbReference type="PROSITE" id="PS51217"/>
    </source>
</evidence>
<dbReference type="Gene3D" id="3.40.50.300">
    <property type="entry name" value="P-loop containing nucleotide triphosphate hydrolases"/>
    <property type="match status" value="4"/>
</dbReference>
<dbReference type="InterPro" id="IPR014017">
    <property type="entry name" value="DNA_helicase_UvrD-like_C"/>
</dbReference>